<keyword evidence="1" id="KW-1133">Transmembrane helix</keyword>
<accession>A0A4R6QC47</accession>
<dbReference type="AlphaFoldDB" id="A0A4R6QC47"/>
<evidence type="ECO:0000313" key="2">
    <source>
        <dbReference type="EMBL" id="TDP59971.1"/>
    </source>
</evidence>
<proteinExistence type="predicted"/>
<name>A0A4R6QC47_9FLAO</name>
<keyword evidence="1" id="KW-0472">Membrane</keyword>
<feature type="transmembrane region" description="Helical" evidence="1">
    <location>
        <begin position="12"/>
        <end position="32"/>
    </location>
</feature>
<evidence type="ECO:0000313" key="3">
    <source>
        <dbReference type="Proteomes" id="UP000295260"/>
    </source>
</evidence>
<protein>
    <submittedName>
        <fullName evidence="2">Uncharacterized protein</fullName>
    </submittedName>
</protein>
<evidence type="ECO:0000256" key="1">
    <source>
        <dbReference type="SAM" id="Phobius"/>
    </source>
</evidence>
<organism evidence="2 3">
    <name type="scientific">Flavobacterium dankookense</name>
    <dbReference type="NCBI Taxonomy" id="706186"/>
    <lineage>
        <taxon>Bacteria</taxon>
        <taxon>Pseudomonadati</taxon>
        <taxon>Bacteroidota</taxon>
        <taxon>Flavobacteriia</taxon>
        <taxon>Flavobacteriales</taxon>
        <taxon>Flavobacteriaceae</taxon>
        <taxon>Flavobacterium</taxon>
    </lineage>
</organism>
<dbReference type="Proteomes" id="UP000295260">
    <property type="component" value="Unassembled WGS sequence"/>
</dbReference>
<keyword evidence="1" id="KW-0812">Transmembrane</keyword>
<dbReference type="EMBL" id="SNXR01000012">
    <property type="protein sequence ID" value="TDP59971.1"/>
    <property type="molecule type" value="Genomic_DNA"/>
</dbReference>
<keyword evidence="3" id="KW-1185">Reference proteome</keyword>
<comment type="caution">
    <text evidence="2">The sequence shown here is derived from an EMBL/GenBank/DDBJ whole genome shotgun (WGS) entry which is preliminary data.</text>
</comment>
<gene>
    <name evidence="2" type="ORF">BC748_0942</name>
</gene>
<sequence length="135" mass="15617">MFLYFCTVKKFVIIIALLFISKPIIPVIDYIINYDYIVKELCENKEKPELQCNGKCQLMKEMAKAAEEESANDKSNSSDKKENHKNIEVLFYTEIKSLVSNQTRVQNLNTVIDNYSNLYSYKTSFSIFHPPAVVS</sequence>
<reference evidence="2 3" key="1">
    <citation type="submission" date="2019-03" db="EMBL/GenBank/DDBJ databases">
        <title>Genomic Encyclopedia of Archaeal and Bacterial Type Strains, Phase II (KMG-II): from individual species to whole genera.</title>
        <authorList>
            <person name="Goeker M."/>
        </authorList>
    </citation>
    <scope>NUCLEOTIDE SEQUENCE [LARGE SCALE GENOMIC DNA]</scope>
    <source>
        <strain evidence="2 3">DSM 25687</strain>
    </source>
</reference>